<gene>
    <name evidence="9" type="ORF">GCM10011374_21220</name>
</gene>
<dbReference type="InterPro" id="IPR005829">
    <property type="entry name" value="Sugar_transporter_CS"/>
</dbReference>
<evidence type="ECO:0000313" key="9">
    <source>
        <dbReference type="EMBL" id="GGG58165.1"/>
    </source>
</evidence>
<dbReference type="RefSeq" id="WP_188536993.1">
    <property type="nucleotide sequence ID" value="NZ_BMEQ01000010.1"/>
</dbReference>
<dbReference type="InterPro" id="IPR020846">
    <property type="entry name" value="MFS_dom"/>
</dbReference>
<dbReference type="Proteomes" id="UP000638848">
    <property type="component" value="Unassembled WGS sequence"/>
</dbReference>
<evidence type="ECO:0000256" key="1">
    <source>
        <dbReference type="ARBA" id="ARBA00004651"/>
    </source>
</evidence>
<feature type="transmembrane region" description="Helical" evidence="7">
    <location>
        <begin position="347"/>
        <end position="373"/>
    </location>
</feature>
<evidence type="ECO:0000256" key="5">
    <source>
        <dbReference type="ARBA" id="ARBA00022989"/>
    </source>
</evidence>
<protein>
    <submittedName>
        <fullName evidence="9">MFS transporter</fullName>
    </submittedName>
</protein>
<dbReference type="InterPro" id="IPR011701">
    <property type="entry name" value="MFS"/>
</dbReference>
<dbReference type="GO" id="GO:0005886">
    <property type="term" value="C:plasma membrane"/>
    <property type="evidence" value="ECO:0007669"/>
    <property type="project" value="UniProtKB-SubCell"/>
</dbReference>
<feature type="transmembrane region" description="Helical" evidence="7">
    <location>
        <begin position="86"/>
        <end position="104"/>
    </location>
</feature>
<evidence type="ECO:0000256" key="2">
    <source>
        <dbReference type="ARBA" id="ARBA00022448"/>
    </source>
</evidence>
<name>A0A917GV39_9MICC</name>
<dbReference type="SUPFAM" id="SSF103473">
    <property type="entry name" value="MFS general substrate transporter"/>
    <property type="match status" value="1"/>
</dbReference>
<dbReference type="GO" id="GO:0022857">
    <property type="term" value="F:transmembrane transporter activity"/>
    <property type="evidence" value="ECO:0007669"/>
    <property type="project" value="InterPro"/>
</dbReference>
<evidence type="ECO:0000256" key="7">
    <source>
        <dbReference type="SAM" id="Phobius"/>
    </source>
</evidence>
<feature type="transmembrane region" description="Helical" evidence="7">
    <location>
        <begin position="21"/>
        <end position="42"/>
    </location>
</feature>
<keyword evidence="3" id="KW-1003">Cell membrane</keyword>
<accession>A0A917GV39</accession>
<dbReference type="AlphaFoldDB" id="A0A917GV39"/>
<sequence>MPSAPGAAPRRRPVLPARAAFWVQASVLVVVMAASSAPSPLYPLYQDLWGFPPVVLTVIFAAYVVALLTALLTVGALSDHLGRRPVLLVALVLEIAAMLVFVLADSEATLVAARLVQGVATGTATGALGAYVIELEPEGRRGLGTVITGAGPVLGLAGGAVASSLIVATAPEMIDLIFLVLLGLLVLQTVGTALGPETVERAPGALASLRPRVHFPPHVRRSAVWVLPAAAACWALGGLIIALGPNLVRLLTGADSVVLTGVVVAALTGTGGITILLLGSTAPERVLAVGMSLLVVGMAATIAALAAGSVALYFAATVVAGIGFGAGFLGVLRLLLPQAAPHERAGLLSAIYVVSYLSHSIPAVVAGAVAGRIGLVPTAAGYAGMVLVLALFVLLGLIRNRPAARERRIARP</sequence>
<dbReference type="PANTHER" id="PTHR23517:SF13">
    <property type="entry name" value="MAJOR FACILITATOR SUPERFAMILY MFS_1"/>
    <property type="match status" value="1"/>
</dbReference>
<dbReference type="Pfam" id="PF07690">
    <property type="entry name" value="MFS_1"/>
    <property type="match status" value="1"/>
</dbReference>
<evidence type="ECO:0000313" key="10">
    <source>
        <dbReference type="Proteomes" id="UP000638848"/>
    </source>
</evidence>
<keyword evidence="10" id="KW-1185">Reference proteome</keyword>
<feature type="transmembrane region" description="Helical" evidence="7">
    <location>
        <begin position="54"/>
        <end position="74"/>
    </location>
</feature>
<feature type="domain" description="Major facilitator superfamily (MFS) profile" evidence="8">
    <location>
        <begin position="19"/>
        <end position="408"/>
    </location>
</feature>
<evidence type="ECO:0000256" key="3">
    <source>
        <dbReference type="ARBA" id="ARBA00022475"/>
    </source>
</evidence>
<dbReference type="InterPro" id="IPR036259">
    <property type="entry name" value="MFS_trans_sf"/>
</dbReference>
<dbReference type="PANTHER" id="PTHR23517">
    <property type="entry name" value="RESISTANCE PROTEIN MDTM, PUTATIVE-RELATED-RELATED"/>
    <property type="match status" value="1"/>
</dbReference>
<dbReference type="PROSITE" id="PS00216">
    <property type="entry name" value="SUGAR_TRANSPORT_1"/>
    <property type="match status" value="1"/>
</dbReference>
<dbReference type="PROSITE" id="PS00217">
    <property type="entry name" value="SUGAR_TRANSPORT_2"/>
    <property type="match status" value="1"/>
</dbReference>
<evidence type="ECO:0000259" key="8">
    <source>
        <dbReference type="PROSITE" id="PS50850"/>
    </source>
</evidence>
<feature type="transmembrane region" description="Helical" evidence="7">
    <location>
        <begin position="222"/>
        <end position="244"/>
    </location>
</feature>
<feature type="transmembrane region" description="Helical" evidence="7">
    <location>
        <begin position="286"/>
        <end position="306"/>
    </location>
</feature>
<feature type="transmembrane region" description="Helical" evidence="7">
    <location>
        <begin position="379"/>
        <end position="398"/>
    </location>
</feature>
<organism evidence="9 10">
    <name type="scientific">Kocuria dechangensis</name>
    <dbReference type="NCBI Taxonomy" id="1176249"/>
    <lineage>
        <taxon>Bacteria</taxon>
        <taxon>Bacillati</taxon>
        <taxon>Actinomycetota</taxon>
        <taxon>Actinomycetes</taxon>
        <taxon>Micrococcales</taxon>
        <taxon>Micrococcaceae</taxon>
        <taxon>Kocuria</taxon>
    </lineage>
</organism>
<keyword evidence="5 7" id="KW-1133">Transmembrane helix</keyword>
<dbReference type="Gene3D" id="1.20.1250.20">
    <property type="entry name" value="MFS general substrate transporter like domains"/>
    <property type="match status" value="1"/>
</dbReference>
<feature type="transmembrane region" description="Helical" evidence="7">
    <location>
        <begin position="145"/>
        <end position="170"/>
    </location>
</feature>
<feature type="transmembrane region" description="Helical" evidence="7">
    <location>
        <begin position="312"/>
        <end position="335"/>
    </location>
</feature>
<feature type="transmembrane region" description="Helical" evidence="7">
    <location>
        <begin position="256"/>
        <end position="279"/>
    </location>
</feature>
<keyword evidence="6 7" id="KW-0472">Membrane</keyword>
<keyword evidence="2" id="KW-0813">Transport</keyword>
<proteinExistence type="predicted"/>
<dbReference type="PROSITE" id="PS50850">
    <property type="entry name" value="MFS"/>
    <property type="match status" value="1"/>
</dbReference>
<evidence type="ECO:0000256" key="6">
    <source>
        <dbReference type="ARBA" id="ARBA00023136"/>
    </source>
</evidence>
<dbReference type="InterPro" id="IPR050171">
    <property type="entry name" value="MFS_Transporters"/>
</dbReference>
<feature type="transmembrane region" description="Helical" evidence="7">
    <location>
        <begin position="110"/>
        <end position="133"/>
    </location>
</feature>
<reference evidence="9" key="1">
    <citation type="journal article" date="2014" name="Int. J. Syst. Evol. Microbiol.">
        <title>Complete genome sequence of Corynebacterium casei LMG S-19264T (=DSM 44701T), isolated from a smear-ripened cheese.</title>
        <authorList>
            <consortium name="US DOE Joint Genome Institute (JGI-PGF)"/>
            <person name="Walter F."/>
            <person name="Albersmeier A."/>
            <person name="Kalinowski J."/>
            <person name="Ruckert C."/>
        </authorList>
    </citation>
    <scope>NUCLEOTIDE SEQUENCE</scope>
    <source>
        <strain evidence="9">CGMCC 1.12187</strain>
    </source>
</reference>
<dbReference type="EMBL" id="BMEQ01000010">
    <property type="protein sequence ID" value="GGG58165.1"/>
    <property type="molecule type" value="Genomic_DNA"/>
</dbReference>
<reference evidence="9" key="2">
    <citation type="submission" date="2020-09" db="EMBL/GenBank/DDBJ databases">
        <authorList>
            <person name="Sun Q."/>
            <person name="Zhou Y."/>
        </authorList>
    </citation>
    <scope>NUCLEOTIDE SEQUENCE</scope>
    <source>
        <strain evidence="9">CGMCC 1.12187</strain>
    </source>
</reference>
<feature type="transmembrane region" description="Helical" evidence="7">
    <location>
        <begin position="176"/>
        <end position="194"/>
    </location>
</feature>
<comment type="subcellular location">
    <subcellularLocation>
        <location evidence="1">Cell membrane</location>
        <topology evidence="1">Multi-pass membrane protein</topology>
    </subcellularLocation>
</comment>
<comment type="caution">
    <text evidence="9">The sequence shown here is derived from an EMBL/GenBank/DDBJ whole genome shotgun (WGS) entry which is preliminary data.</text>
</comment>
<keyword evidence="4 7" id="KW-0812">Transmembrane</keyword>
<evidence type="ECO:0000256" key="4">
    <source>
        <dbReference type="ARBA" id="ARBA00022692"/>
    </source>
</evidence>